<gene>
    <name evidence="15" type="ORF">RIF29_09097</name>
</gene>
<comment type="catalytic activity">
    <reaction evidence="9">
        <text>L-seryl-[protein] + ATP = O-phospho-L-seryl-[protein] + ADP + H(+)</text>
        <dbReference type="Rhea" id="RHEA:17989"/>
        <dbReference type="Rhea" id="RHEA-COMP:9863"/>
        <dbReference type="Rhea" id="RHEA-COMP:11604"/>
        <dbReference type="ChEBI" id="CHEBI:15378"/>
        <dbReference type="ChEBI" id="CHEBI:29999"/>
        <dbReference type="ChEBI" id="CHEBI:30616"/>
        <dbReference type="ChEBI" id="CHEBI:83421"/>
        <dbReference type="ChEBI" id="CHEBI:456216"/>
        <dbReference type="EC" id="2.7.11.1"/>
    </reaction>
</comment>
<reference evidence="15 16" key="1">
    <citation type="submission" date="2024-01" db="EMBL/GenBank/DDBJ databases">
        <title>The genomes of 5 underutilized Papilionoideae crops provide insights into root nodulation and disease resistanc.</title>
        <authorList>
            <person name="Yuan L."/>
        </authorList>
    </citation>
    <scope>NUCLEOTIDE SEQUENCE [LARGE SCALE GENOMIC DNA]</scope>
    <source>
        <strain evidence="15">ZHUSHIDOU_FW_LH</strain>
        <tissue evidence="15">Leaf</tissue>
    </source>
</reference>
<feature type="compositionally biased region" description="Polar residues" evidence="12">
    <location>
        <begin position="613"/>
        <end position="632"/>
    </location>
</feature>
<dbReference type="FunFam" id="3.30.200.20:FF:000108">
    <property type="entry name" value="Serine/threonine-protein kinase Nek2"/>
    <property type="match status" value="1"/>
</dbReference>
<dbReference type="SUPFAM" id="SSF56112">
    <property type="entry name" value="Protein kinase-like (PK-like)"/>
    <property type="match status" value="1"/>
</dbReference>
<feature type="compositionally biased region" description="Polar residues" evidence="12">
    <location>
        <begin position="482"/>
        <end position="494"/>
    </location>
</feature>
<evidence type="ECO:0000256" key="4">
    <source>
        <dbReference type="ARBA" id="ARBA00022679"/>
    </source>
</evidence>
<evidence type="ECO:0000256" key="5">
    <source>
        <dbReference type="ARBA" id="ARBA00022741"/>
    </source>
</evidence>
<keyword evidence="6" id="KW-0418">Kinase</keyword>
<evidence type="ECO:0000256" key="13">
    <source>
        <dbReference type="SAM" id="SignalP"/>
    </source>
</evidence>
<feature type="chain" id="PRO_5042937195" description="non-specific serine/threonine protein kinase" evidence="13">
    <location>
        <begin position="34"/>
        <end position="705"/>
    </location>
</feature>
<keyword evidence="13" id="KW-0732">Signal</keyword>
<dbReference type="GO" id="GO:0004674">
    <property type="term" value="F:protein serine/threonine kinase activity"/>
    <property type="evidence" value="ECO:0007669"/>
    <property type="project" value="UniProtKB-KW"/>
</dbReference>
<dbReference type="Proteomes" id="UP001372338">
    <property type="component" value="Unassembled WGS sequence"/>
</dbReference>
<sequence length="705" mass="79658">MIICFYSFHSSPASSPLLLRLLYYFFFSFSVNSNNDDDGVFFLFHSQCLTSIHLFPQLPFFKSLSWIHSTPLSHSARRGKSITINDMEQYEILEQIGKGAFGSALLVKHKHEKKKYVLKKIRLARQTERSRRSAHQEMELISKMRNPFIVEYKDSWVEKGCYVCIIICYCEGGDMAEAIKKANGVMFPEEKLCKWLVQLLMALEYLHKNHILHRDVKCSNIFLTKDHDIRLGDFGLAKKLTSDDLTSSVVGTPSYMCPELLADIPYGSKSDIWSLGCCIYEMTSLKPAFKAFDIQALIIKINKSIVAPLPTKYSNAFRGLVKSMLRKNPELRPSAAELLGHPHLQPYVHNIHLKINSPRRSTLPGHWQQSNYMKKTRFLKPEDDSVSIYRDKWNSFSNDQNSNPSVSGAEQDSLCSTREIDCTPDYLNQRLAELCVGDCHEMKTNVKPVVSKSIAKTPRLTSSKASATQKKSIKPSKNNNNELPISHSTKQPVHTTRRASLPLPRSGAIQRPPRRATIALLNDANSPNISVNAPRIDKMAEFPLASYEDQPFPISKPSTSMQGSPGFRPWGNDSTMIDKCTVEVHDIASVRRSFSDTWQGIKCSIFKENDGNKSGSYDKNATAGASSHNSSDLSRRQFDTSSFQQRAEALEGLLEFSARLLQQERYDELGVLLKPFGPGKVSPRETAIWLSKSFKENTFNQEQSA</sequence>
<feature type="compositionally biased region" description="Low complexity" evidence="12">
    <location>
        <begin position="461"/>
        <end position="481"/>
    </location>
</feature>
<keyword evidence="7 11" id="KW-0067">ATP-binding</keyword>
<feature type="signal peptide" evidence="13">
    <location>
        <begin position="1"/>
        <end position="33"/>
    </location>
</feature>
<evidence type="ECO:0000256" key="6">
    <source>
        <dbReference type="ARBA" id="ARBA00022777"/>
    </source>
</evidence>
<dbReference type="PROSITE" id="PS50011">
    <property type="entry name" value="PROTEIN_KINASE_DOM"/>
    <property type="match status" value="1"/>
</dbReference>
<dbReference type="SMART" id="SM00220">
    <property type="entry name" value="S_TKc"/>
    <property type="match status" value="1"/>
</dbReference>
<dbReference type="GO" id="GO:0005524">
    <property type="term" value="F:ATP binding"/>
    <property type="evidence" value="ECO:0007669"/>
    <property type="project" value="UniProtKB-UniRule"/>
</dbReference>
<dbReference type="InterPro" id="IPR017441">
    <property type="entry name" value="Protein_kinase_ATP_BS"/>
</dbReference>
<evidence type="ECO:0000256" key="7">
    <source>
        <dbReference type="ARBA" id="ARBA00022840"/>
    </source>
</evidence>
<keyword evidence="16" id="KW-1185">Reference proteome</keyword>
<dbReference type="InterPro" id="IPR011009">
    <property type="entry name" value="Kinase-like_dom_sf"/>
</dbReference>
<dbReference type="Pfam" id="PF00069">
    <property type="entry name" value="Pkinase"/>
    <property type="match status" value="1"/>
</dbReference>
<dbReference type="EMBL" id="JAYWIO010000002">
    <property type="protein sequence ID" value="KAK7281271.1"/>
    <property type="molecule type" value="Genomic_DNA"/>
</dbReference>
<evidence type="ECO:0000259" key="14">
    <source>
        <dbReference type="PROSITE" id="PS50011"/>
    </source>
</evidence>
<organism evidence="15 16">
    <name type="scientific">Crotalaria pallida</name>
    <name type="common">Smooth rattlebox</name>
    <name type="synonym">Crotalaria striata</name>
    <dbReference type="NCBI Taxonomy" id="3830"/>
    <lineage>
        <taxon>Eukaryota</taxon>
        <taxon>Viridiplantae</taxon>
        <taxon>Streptophyta</taxon>
        <taxon>Embryophyta</taxon>
        <taxon>Tracheophyta</taxon>
        <taxon>Spermatophyta</taxon>
        <taxon>Magnoliopsida</taxon>
        <taxon>eudicotyledons</taxon>
        <taxon>Gunneridae</taxon>
        <taxon>Pentapetalae</taxon>
        <taxon>rosids</taxon>
        <taxon>fabids</taxon>
        <taxon>Fabales</taxon>
        <taxon>Fabaceae</taxon>
        <taxon>Papilionoideae</taxon>
        <taxon>50 kb inversion clade</taxon>
        <taxon>genistoids sensu lato</taxon>
        <taxon>core genistoids</taxon>
        <taxon>Crotalarieae</taxon>
        <taxon>Crotalaria</taxon>
    </lineage>
</organism>
<dbReference type="InterPro" id="IPR000719">
    <property type="entry name" value="Prot_kinase_dom"/>
</dbReference>
<feature type="binding site" evidence="11">
    <location>
        <position position="119"/>
    </location>
    <ligand>
        <name>ATP</name>
        <dbReference type="ChEBI" id="CHEBI:30616"/>
    </ligand>
</feature>
<feature type="region of interest" description="Disordered" evidence="12">
    <location>
        <begin position="613"/>
        <end position="638"/>
    </location>
</feature>
<evidence type="ECO:0000256" key="9">
    <source>
        <dbReference type="ARBA" id="ARBA00048679"/>
    </source>
</evidence>
<evidence type="ECO:0000256" key="1">
    <source>
        <dbReference type="ARBA" id="ARBA00010886"/>
    </source>
</evidence>
<evidence type="ECO:0000256" key="12">
    <source>
        <dbReference type="SAM" id="MobiDB-lite"/>
    </source>
</evidence>
<name>A0AAN9FUC9_CROPI</name>
<dbReference type="Gene3D" id="1.10.510.10">
    <property type="entry name" value="Transferase(Phosphotransferase) domain 1"/>
    <property type="match status" value="1"/>
</dbReference>
<dbReference type="InterPro" id="IPR008271">
    <property type="entry name" value="Ser/Thr_kinase_AS"/>
</dbReference>
<evidence type="ECO:0000313" key="15">
    <source>
        <dbReference type="EMBL" id="KAK7281271.1"/>
    </source>
</evidence>
<dbReference type="PANTHER" id="PTHR43671">
    <property type="entry name" value="SERINE/THREONINE-PROTEIN KINASE NEK"/>
    <property type="match status" value="1"/>
</dbReference>
<comment type="catalytic activity">
    <reaction evidence="8">
        <text>L-threonyl-[protein] + ATP = O-phospho-L-threonyl-[protein] + ADP + H(+)</text>
        <dbReference type="Rhea" id="RHEA:46608"/>
        <dbReference type="Rhea" id="RHEA-COMP:11060"/>
        <dbReference type="Rhea" id="RHEA-COMP:11605"/>
        <dbReference type="ChEBI" id="CHEBI:15378"/>
        <dbReference type="ChEBI" id="CHEBI:30013"/>
        <dbReference type="ChEBI" id="CHEBI:30616"/>
        <dbReference type="ChEBI" id="CHEBI:61977"/>
        <dbReference type="ChEBI" id="CHEBI:456216"/>
        <dbReference type="EC" id="2.7.11.1"/>
    </reaction>
</comment>
<keyword evidence="3" id="KW-0723">Serine/threonine-protein kinase</keyword>
<evidence type="ECO:0000313" key="16">
    <source>
        <dbReference type="Proteomes" id="UP001372338"/>
    </source>
</evidence>
<dbReference type="PROSITE" id="PS00108">
    <property type="entry name" value="PROTEIN_KINASE_ST"/>
    <property type="match status" value="1"/>
</dbReference>
<dbReference type="Gene3D" id="3.30.200.20">
    <property type="entry name" value="Phosphorylase Kinase, domain 1"/>
    <property type="match status" value="1"/>
</dbReference>
<evidence type="ECO:0000256" key="11">
    <source>
        <dbReference type="PROSITE-ProRule" id="PRU10141"/>
    </source>
</evidence>
<dbReference type="AlphaFoldDB" id="A0AAN9FUC9"/>
<feature type="region of interest" description="Disordered" evidence="12">
    <location>
        <begin position="455"/>
        <end position="509"/>
    </location>
</feature>
<proteinExistence type="inferred from homology"/>
<keyword evidence="5 11" id="KW-0547">Nucleotide-binding</keyword>
<comment type="function">
    <text evidence="10">May be involved in plant development processes.</text>
</comment>
<evidence type="ECO:0000256" key="2">
    <source>
        <dbReference type="ARBA" id="ARBA00012513"/>
    </source>
</evidence>
<dbReference type="EC" id="2.7.11.1" evidence="2"/>
<evidence type="ECO:0000256" key="8">
    <source>
        <dbReference type="ARBA" id="ARBA00047899"/>
    </source>
</evidence>
<dbReference type="PROSITE" id="PS00107">
    <property type="entry name" value="PROTEIN_KINASE_ATP"/>
    <property type="match status" value="1"/>
</dbReference>
<dbReference type="InterPro" id="IPR050660">
    <property type="entry name" value="NEK_Ser/Thr_kinase"/>
</dbReference>
<dbReference type="CDD" id="cd08215">
    <property type="entry name" value="STKc_Nek"/>
    <property type="match status" value="1"/>
</dbReference>
<evidence type="ECO:0000256" key="3">
    <source>
        <dbReference type="ARBA" id="ARBA00022527"/>
    </source>
</evidence>
<comment type="caution">
    <text evidence="15">The sequence shown here is derived from an EMBL/GenBank/DDBJ whole genome shotgun (WGS) entry which is preliminary data.</text>
</comment>
<protein>
    <recommendedName>
        <fullName evidence="2">non-specific serine/threonine protein kinase</fullName>
        <ecNumber evidence="2">2.7.11.1</ecNumber>
    </recommendedName>
</protein>
<accession>A0AAN9FUC9</accession>
<evidence type="ECO:0000256" key="10">
    <source>
        <dbReference type="ARBA" id="ARBA00055766"/>
    </source>
</evidence>
<feature type="domain" description="Protein kinase" evidence="14">
    <location>
        <begin position="90"/>
        <end position="344"/>
    </location>
</feature>
<dbReference type="PANTHER" id="PTHR43671:SF66">
    <property type="entry name" value="SERINE_THREONINE-PROTEIN KINASE NEK2"/>
    <property type="match status" value="1"/>
</dbReference>
<comment type="similarity">
    <text evidence="1">Belongs to the protein kinase superfamily. NEK Ser/Thr protein kinase family. NIMA subfamily.</text>
</comment>
<dbReference type="FunFam" id="1.10.510.10:FF:000788">
    <property type="entry name" value="Serine/threonine-protein kinase Nek3"/>
    <property type="match status" value="1"/>
</dbReference>
<keyword evidence="4" id="KW-0808">Transferase</keyword>